<accession>A0ABP9CDM3</accession>
<dbReference type="InterPro" id="IPR009057">
    <property type="entry name" value="Homeodomain-like_sf"/>
</dbReference>
<gene>
    <name evidence="4" type="ORF">GCM10023353_10070</name>
</gene>
<organism evidence="4 5">
    <name type="scientific">Tomitella cavernea</name>
    <dbReference type="NCBI Taxonomy" id="1387982"/>
    <lineage>
        <taxon>Bacteria</taxon>
        <taxon>Bacillati</taxon>
        <taxon>Actinomycetota</taxon>
        <taxon>Actinomycetes</taxon>
        <taxon>Mycobacteriales</taxon>
        <taxon>Tomitella</taxon>
    </lineage>
</organism>
<dbReference type="InterPro" id="IPR001647">
    <property type="entry name" value="HTH_TetR"/>
</dbReference>
<dbReference type="EMBL" id="BAABKQ010000001">
    <property type="protein sequence ID" value="GAA4808365.1"/>
    <property type="molecule type" value="Genomic_DNA"/>
</dbReference>
<name>A0ABP9CDM3_9ACTN</name>
<evidence type="ECO:0000259" key="3">
    <source>
        <dbReference type="PROSITE" id="PS50977"/>
    </source>
</evidence>
<keyword evidence="1 2" id="KW-0238">DNA-binding</keyword>
<dbReference type="Gene3D" id="1.10.357.10">
    <property type="entry name" value="Tetracycline Repressor, domain 2"/>
    <property type="match status" value="1"/>
</dbReference>
<proteinExistence type="predicted"/>
<dbReference type="RefSeq" id="WP_200172916.1">
    <property type="nucleotide sequence ID" value="NZ_BAABKQ010000001.1"/>
</dbReference>
<feature type="DNA-binding region" description="H-T-H motif" evidence="2">
    <location>
        <begin position="39"/>
        <end position="58"/>
    </location>
</feature>
<evidence type="ECO:0000313" key="5">
    <source>
        <dbReference type="Proteomes" id="UP001500839"/>
    </source>
</evidence>
<evidence type="ECO:0000313" key="4">
    <source>
        <dbReference type="EMBL" id="GAA4808365.1"/>
    </source>
</evidence>
<dbReference type="SUPFAM" id="SSF46689">
    <property type="entry name" value="Homeodomain-like"/>
    <property type="match status" value="1"/>
</dbReference>
<reference evidence="5" key="1">
    <citation type="journal article" date="2019" name="Int. J. Syst. Evol. Microbiol.">
        <title>The Global Catalogue of Microorganisms (GCM) 10K type strain sequencing project: providing services to taxonomists for standard genome sequencing and annotation.</title>
        <authorList>
            <consortium name="The Broad Institute Genomics Platform"/>
            <consortium name="The Broad Institute Genome Sequencing Center for Infectious Disease"/>
            <person name="Wu L."/>
            <person name="Ma J."/>
        </authorList>
    </citation>
    <scope>NUCLEOTIDE SEQUENCE [LARGE SCALE GENOMIC DNA]</scope>
    <source>
        <strain evidence="5">JCM 18542</strain>
    </source>
</reference>
<dbReference type="Proteomes" id="UP001500839">
    <property type="component" value="Unassembled WGS sequence"/>
</dbReference>
<comment type="caution">
    <text evidence="4">The sequence shown here is derived from an EMBL/GenBank/DDBJ whole genome shotgun (WGS) entry which is preliminary data.</text>
</comment>
<dbReference type="PROSITE" id="PS50977">
    <property type="entry name" value="HTH_TETR_2"/>
    <property type="match status" value="1"/>
</dbReference>
<sequence>MVRPREARPSLEERRRMRREALIDAGITLLGATGTTPLTVRAACRAAGLTERYFYESFDDRDGFVRSVYDALGRRAKAALDGVVHAGPMDGAMRARAAVEAFVGLTVDRPVLGRALLIAPLTEPALSRVGVALAPEFVTMVFDGLSAVEDVEERRMRSTGLVGAFTALFIGYLDGTLAVGRERLVEHCVGLLVDSGIRNPRGSVSA</sequence>
<feature type="domain" description="HTH tetR-type" evidence="3">
    <location>
        <begin position="16"/>
        <end position="76"/>
    </location>
</feature>
<protein>
    <submittedName>
        <fullName evidence="4">TetR/AcrR family transcriptional regulator</fullName>
    </submittedName>
</protein>
<evidence type="ECO:0000256" key="2">
    <source>
        <dbReference type="PROSITE-ProRule" id="PRU00335"/>
    </source>
</evidence>
<keyword evidence="5" id="KW-1185">Reference proteome</keyword>
<evidence type="ECO:0000256" key="1">
    <source>
        <dbReference type="ARBA" id="ARBA00023125"/>
    </source>
</evidence>